<sequence length="428" mass="47620">MTLPMKVALINTSDSGGGAAEACMRLLKALQLQQVEVTMVVQHKNRNEPAVYSVEKTKLDKLHSQIDFFYERLPFIAFKAKDRSVRFAFSTANAGTDISNESVIQDADILHIHWTNSGFLSIDDLDKLIRLNKPIVWTLHDMWVFTGGCHYAGTCNHFEMECGNCYFLRNPNPNDISHTGWQRKSKMLSDAKNISFVTCSNWLGQVAKQSTLLANASVQAIPNPIDTELFSPRKMDEARKKWGIDAGKKIILFGAANIADRRKGLAYLIESLDYLKNYPGTKNIEIVIFGKNKRFDTSTLPFPVHQLNIISSPSDLAEIYSLADVFLLPSIEDNLPNTIMEAMSCGTPVVAFDTGGVPDMIDHQQNGYLAAFKSSANLAAGVNYVLTAADPAILSEAAREKVLRDFNNEKVAGQYIRLYNNILNKSTN</sequence>
<protein>
    <submittedName>
        <fullName evidence="3">Glycosyltransferase</fullName>
    </submittedName>
</protein>
<organism evidence="3 4">
    <name type="scientific">Mucilaginibacter gilvus</name>
    <dbReference type="NCBI Taxonomy" id="2305909"/>
    <lineage>
        <taxon>Bacteria</taxon>
        <taxon>Pseudomonadati</taxon>
        <taxon>Bacteroidota</taxon>
        <taxon>Sphingobacteriia</taxon>
        <taxon>Sphingobacteriales</taxon>
        <taxon>Sphingobacteriaceae</taxon>
        <taxon>Mucilaginibacter</taxon>
    </lineage>
</organism>
<dbReference type="PANTHER" id="PTHR12526">
    <property type="entry name" value="GLYCOSYLTRANSFERASE"/>
    <property type="match status" value="1"/>
</dbReference>
<dbReference type="GO" id="GO:0016757">
    <property type="term" value="F:glycosyltransferase activity"/>
    <property type="evidence" value="ECO:0007669"/>
    <property type="project" value="InterPro"/>
</dbReference>
<comment type="caution">
    <text evidence="3">The sequence shown here is derived from an EMBL/GenBank/DDBJ whole genome shotgun (WGS) entry which is preliminary data.</text>
</comment>
<gene>
    <name evidence="3" type="ORF">EPL05_17820</name>
</gene>
<dbReference type="EMBL" id="SBIW01000008">
    <property type="protein sequence ID" value="RWY49268.1"/>
    <property type="molecule type" value="Genomic_DNA"/>
</dbReference>
<dbReference type="CDD" id="cd03825">
    <property type="entry name" value="GT4_WcaC-like"/>
    <property type="match status" value="1"/>
</dbReference>
<dbReference type="Pfam" id="PF13439">
    <property type="entry name" value="Glyco_transf_4"/>
    <property type="match status" value="1"/>
</dbReference>
<feature type="domain" description="Glycosyltransferase subfamily 4-like N-terminal" evidence="2">
    <location>
        <begin position="17"/>
        <end position="228"/>
    </location>
</feature>
<feature type="domain" description="Glycosyl transferase family 1" evidence="1">
    <location>
        <begin position="236"/>
        <end position="399"/>
    </location>
</feature>
<dbReference type="Pfam" id="PF00534">
    <property type="entry name" value="Glycos_transf_1"/>
    <property type="match status" value="1"/>
</dbReference>
<dbReference type="Proteomes" id="UP000286701">
    <property type="component" value="Unassembled WGS sequence"/>
</dbReference>
<evidence type="ECO:0000313" key="3">
    <source>
        <dbReference type="EMBL" id="RWY49268.1"/>
    </source>
</evidence>
<evidence type="ECO:0000259" key="1">
    <source>
        <dbReference type="Pfam" id="PF00534"/>
    </source>
</evidence>
<dbReference type="Gene3D" id="3.40.50.2000">
    <property type="entry name" value="Glycogen Phosphorylase B"/>
    <property type="match status" value="2"/>
</dbReference>
<keyword evidence="4" id="KW-1185">Reference proteome</keyword>
<accession>A0A3S3W661</accession>
<name>A0A3S3W661_9SPHI</name>
<dbReference type="SUPFAM" id="SSF53756">
    <property type="entry name" value="UDP-Glycosyltransferase/glycogen phosphorylase"/>
    <property type="match status" value="1"/>
</dbReference>
<keyword evidence="3" id="KW-0808">Transferase</keyword>
<dbReference type="InterPro" id="IPR028098">
    <property type="entry name" value="Glyco_trans_4-like_N"/>
</dbReference>
<dbReference type="InterPro" id="IPR001296">
    <property type="entry name" value="Glyco_trans_1"/>
</dbReference>
<dbReference type="OrthoDB" id="9768685at2"/>
<proteinExistence type="predicted"/>
<dbReference type="AlphaFoldDB" id="A0A3S3W661"/>
<dbReference type="PANTHER" id="PTHR12526:SF637">
    <property type="entry name" value="GLYCOSYLTRANSFERASE EPSF-RELATED"/>
    <property type="match status" value="1"/>
</dbReference>
<reference evidence="3 4" key="1">
    <citation type="submission" date="2019-01" db="EMBL/GenBank/DDBJ databases">
        <title>Mucilaginibacter antarcticum sp. nov., isolated from antarctic soil.</title>
        <authorList>
            <person name="Yan Y.-Q."/>
            <person name="Du Z.-J."/>
        </authorList>
    </citation>
    <scope>NUCLEOTIDE SEQUENCE [LARGE SCALE GENOMIC DNA]</scope>
    <source>
        <strain evidence="3 4">F01003</strain>
    </source>
</reference>
<evidence type="ECO:0000259" key="2">
    <source>
        <dbReference type="Pfam" id="PF13439"/>
    </source>
</evidence>
<evidence type="ECO:0000313" key="4">
    <source>
        <dbReference type="Proteomes" id="UP000286701"/>
    </source>
</evidence>